<sequence>MAVVEHLLSNIGRMISSKKFEIFVVGARIVFSMGRT</sequence>
<comment type="caution">
    <text evidence="1">The sequence shown here is derived from an EMBL/GenBank/DDBJ whole genome shotgun (WGS) entry which is preliminary data.</text>
</comment>
<name>A0A8S3FGK8_9BILA</name>
<accession>A0A8S3FGK8</accession>
<dbReference type="AlphaFoldDB" id="A0A8S3FGK8"/>
<organism evidence="1 2">
    <name type="scientific">Rotaria magnacalcarata</name>
    <dbReference type="NCBI Taxonomy" id="392030"/>
    <lineage>
        <taxon>Eukaryota</taxon>
        <taxon>Metazoa</taxon>
        <taxon>Spiralia</taxon>
        <taxon>Gnathifera</taxon>
        <taxon>Rotifera</taxon>
        <taxon>Eurotatoria</taxon>
        <taxon>Bdelloidea</taxon>
        <taxon>Philodinida</taxon>
        <taxon>Philodinidae</taxon>
        <taxon>Rotaria</taxon>
    </lineage>
</organism>
<dbReference type="Proteomes" id="UP000676336">
    <property type="component" value="Unassembled WGS sequence"/>
</dbReference>
<dbReference type="EMBL" id="CAJOBI010260636">
    <property type="protein sequence ID" value="CAF5121136.1"/>
    <property type="molecule type" value="Genomic_DNA"/>
</dbReference>
<proteinExistence type="predicted"/>
<reference evidence="1" key="1">
    <citation type="submission" date="2021-02" db="EMBL/GenBank/DDBJ databases">
        <authorList>
            <person name="Nowell W R."/>
        </authorList>
    </citation>
    <scope>NUCLEOTIDE SEQUENCE</scope>
</reference>
<protein>
    <submittedName>
        <fullName evidence="1">Uncharacterized protein</fullName>
    </submittedName>
</protein>
<feature type="non-terminal residue" evidence="1">
    <location>
        <position position="36"/>
    </location>
</feature>
<evidence type="ECO:0000313" key="2">
    <source>
        <dbReference type="Proteomes" id="UP000676336"/>
    </source>
</evidence>
<gene>
    <name evidence="1" type="ORF">SMN809_LOCUS62531</name>
</gene>
<evidence type="ECO:0000313" key="1">
    <source>
        <dbReference type="EMBL" id="CAF5121136.1"/>
    </source>
</evidence>